<evidence type="ECO:0000256" key="1">
    <source>
        <dbReference type="SAM" id="MobiDB-lite"/>
    </source>
</evidence>
<sequence length="44" mass="5130">MATRSRTETNHAQLIHGPLTQRTNRESNHLQQQAVNNRNNKLHI</sequence>
<feature type="compositionally biased region" description="Polar residues" evidence="1">
    <location>
        <begin position="29"/>
        <end position="44"/>
    </location>
</feature>
<reference evidence="2" key="1">
    <citation type="submission" date="2014-09" db="EMBL/GenBank/DDBJ databases">
        <authorList>
            <person name="Magalhaes I.L.F."/>
            <person name="Oliveira U."/>
            <person name="Santos F.R."/>
            <person name="Vidigal T.H.D.A."/>
            <person name="Brescovit A.D."/>
            <person name="Santos A.J."/>
        </authorList>
    </citation>
    <scope>NUCLEOTIDE SEQUENCE</scope>
    <source>
        <tissue evidence="2">Shoot tissue taken approximately 20 cm above the soil surface</tissue>
    </source>
</reference>
<protein>
    <submittedName>
        <fullName evidence="2">Uncharacterized protein</fullName>
    </submittedName>
</protein>
<dbReference type="EMBL" id="GBRH01259290">
    <property type="protein sequence ID" value="JAD38605.1"/>
    <property type="molecule type" value="Transcribed_RNA"/>
</dbReference>
<evidence type="ECO:0000313" key="2">
    <source>
        <dbReference type="EMBL" id="JAD38605.1"/>
    </source>
</evidence>
<reference evidence="2" key="2">
    <citation type="journal article" date="2015" name="Data Brief">
        <title>Shoot transcriptome of the giant reed, Arundo donax.</title>
        <authorList>
            <person name="Barrero R.A."/>
            <person name="Guerrero F.D."/>
            <person name="Moolhuijzen P."/>
            <person name="Goolsby J.A."/>
            <person name="Tidwell J."/>
            <person name="Bellgard S.E."/>
            <person name="Bellgard M.I."/>
        </authorList>
    </citation>
    <scope>NUCLEOTIDE SEQUENCE</scope>
    <source>
        <tissue evidence="2">Shoot tissue taken approximately 20 cm above the soil surface</tissue>
    </source>
</reference>
<organism evidence="2">
    <name type="scientific">Arundo donax</name>
    <name type="common">Giant reed</name>
    <name type="synonym">Donax arundinaceus</name>
    <dbReference type="NCBI Taxonomy" id="35708"/>
    <lineage>
        <taxon>Eukaryota</taxon>
        <taxon>Viridiplantae</taxon>
        <taxon>Streptophyta</taxon>
        <taxon>Embryophyta</taxon>
        <taxon>Tracheophyta</taxon>
        <taxon>Spermatophyta</taxon>
        <taxon>Magnoliopsida</taxon>
        <taxon>Liliopsida</taxon>
        <taxon>Poales</taxon>
        <taxon>Poaceae</taxon>
        <taxon>PACMAD clade</taxon>
        <taxon>Arundinoideae</taxon>
        <taxon>Arundineae</taxon>
        <taxon>Arundo</taxon>
    </lineage>
</organism>
<accession>A0A0A8ZPF7</accession>
<name>A0A0A8ZPF7_ARUDO</name>
<proteinExistence type="predicted"/>
<feature type="region of interest" description="Disordered" evidence="1">
    <location>
        <begin position="1"/>
        <end position="44"/>
    </location>
</feature>
<dbReference type="AlphaFoldDB" id="A0A0A8ZPF7"/>